<dbReference type="EMBL" id="BAABDK010000001">
    <property type="protein sequence ID" value="GAA4023845.1"/>
    <property type="molecule type" value="Genomic_DNA"/>
</dbReference>
<gene>
    <name evidence="2" type="ORF">GCM10022409_04670</name>
</gene>
<name>A0ABP7TBG1_9BACT</name>
<feature type="transmembrane region" description="Helical" evidence="1">
    <location>
        <begin position="146"/>
        <end position="167"/>
    </location>
</feature>
<feature type="transmembrane region" description="Helical" evidence="1">
    <location>
        <begin position="203"/>
        <end position="225"/>
    </location>
</feature>
<keyword evidence="1" id="KW-0472">Membrane</keyword>
<feature type="transmembrane region" description="Helical" evidence="1">
    <location>
        <begin position="174"/>
        <end position="197"/>
    </location>
</feature>
<proteinExistence type="predicted"/>
<sequence>MLNRTIATSPLWYARLGGALYLVIILFGAFSEGFVNSKLMAADAATTAHNIIASPGLWRVGTAANLIVVLCAVPLLWIEFQLLRTVSKSLALLALLLNGVSLAVEAVSKLFQLLVLPILQSADYLQAWGPARVALLANLALKSHDVAFNIALVFFGLTCLVNGYLIIKSRFLPAVLGILLQVAGAAYLLSCLAALFAPVLADWLIPGVLLPPLIGELSLCLWLLIKGVNIPQWQAQMRLHTAGSTIQPLQPTAHAL</sequence>
<dbReference type="Pfam" id="PF14329">
    <property type="entry name" value="DUF4386"/>
    <property type="match status" value="1"/>
</dbReference>
<reference evidence="3" key="1">
    <citation type="journal article" date="2019" name="Int. J. Syst. Evol. Microbiol.">
        <title>The Global Catalogue of Microorganisms (GCM) 10K type strain sequencing project: providing services to taxonomists for standard genome sequencing and annotation.</title>
        <authorList>
            <consortium name="The Broad Institute Genomics Platform"/>
            <consortium name="The Broad Institute Genome Sequencing Center for Infectious Disease"/>
            <person name="Wu L."/>
            <person name="Ma J."/>
        </authorList>
    </citation>
    <scope>NUCLEOTIDE SEQUENCE [LARGE SCALE GENOMIC DNA]</scope>
    <source>
        <strain evidence="3">JCM 17225</strain>
    </source>
</reference>
<feature type="transmembrane region" description="Helical" evidence="1">
    <location>
        <begin position="57"/>
        <end position="78"/>
    </location>
</feature>
<organism evidence="2 3">
    <name type="scientific">Hymenobacter glaciei</name>
    <dbReference type="NCBI Taxonomy" id="877209"/>
    <lineage>
        <taxon>Bacteria</taxon>
        <taxon>Pseudomonadati</taxon>
        <taxon>Bacteroidota</taxon>
        <taxon>Cytophagia</taxon>
        <taxon>Cytophagales</taxon>
        <taxon>Hymenobacteraceae</taxon>
        <taxon>Hymenobacter</taxon>
    </lineage>
</organism>
<dbReference type="RefSeq" id="WP_345049810.1">
    <property type="nucleotide sequence ID" value="NZ_BAABDK010000001.1"/>
</dbReference>
<keyword evidence="1" id="KW-1133">Transmembrane helix</keyword>
<evidence type="ECO:0000256" key="1">
    <source>
        <dbReference type="SAM" id="Phobius"/>
    </source>
</evidence>
<evidence type="ECO:0000313" key="2">
    <source>
        <dbReference type="EMBL" id="GAA4023845.1"/>
    </source>
</evidence>
<keyword evidence="1" id="KW-0812">Transmembrane</keyword>
<evidence type="ECO:0000313" key="3">
    <source>
        <dbReference type="Proteomes" id="UP001501469"/>
    </source>
</evidence>
<comment type="caution">
    <text evidence="2">The sequence shown here is derived from an EMBL/GenBank/DDBJ whole genome shotgun (WGS) entry which is preliminary data.</text>
</comment>
<feature type="transmembrane region" description="Helical" evidence="1">
    <location>
        <begin position="12"/>
        <end position="30"/>
    </location>
</feature>
<keyword evidence="3" id="KW-1185">Reference proteome</keyword>
<dbReference type="Proteomes" id="UP001501469">
    <property type="component" value="Unassembled WGS sequence"/>
</dbReference>
<dbReference type="InterPro" id="IPR025495">
    <property type="entry name" value="DUF4386"/>
</dbReference>
<accession>A0ABP7TBG1</accession>
<feature type="transmembrane region" description="Helical" evidence="1">
    <location>
        <begin position="90"/>
        <end position="111"/>
    </location>
</feature>
<protein>
    <submittedName>
        <fullName evidence="2">DUF4386 domain-containing protein</fullName>
    </submittedName>
</protein>